<dbReference type="InterPro" id="IPR017871">
    <property type="entry name" value="ABC_transporter-like_CS"/>
</dbReference>
<keyword evidence="7" id="KW-0406">Ion transport</keyword>
<evidence type="ECO:0000256" key="4">
    <source>
        <dbReference type="ARBA" id="ARBA00022741"/>
    </source>
</evidence>
<dbReference type="PANTHER" id="PTHR42781:SF4">
    <property type="entry name" value="SPERMIDINE_PUTRESCINE IMPORT ATP-BINDING PROTEIN POTA"/>
    <property type="match status" value="1"/>
</dbReference>
<reference evidence="10 11" key="1">
    <citation type="submission" date="2017-10" db="EMBL/GenBank/DDBJ databases">
        <title>The draft genome sequence of Lewinella nigricans NBRC 102662.</title>
        <authorList>
            <person name="Wang K."/>
        </authorList>
    </citation>
    <scope>NUCLEOTIDE SEQUENCE [LARGE SCALE GENOMIC DNA]</scope>
    <source>
        <strain evidence="10 11">NBRC 102662</strain>
    </source>
</reference>
<keyword evidence="2" id="KW-1003">Cell membrane</keyword>
<dbReference type="InterPro" id="IPR003439">
    <property type="entry name" value="ABC_transporter-like_ATP-bd"/>
</dbReference>
<evidence type="ECO:0000256" key="5">
    <source>
        <dbReference type="ARBA" id="ARBA00022840"/>
    </source>
</evidence>
<dbReference type="SMART" id="SM00382">
    <property type="entry name" value="AAA"/>
    <property type="match status" value="1"/>
</dbReference>
<evidence type="ECO:0000256" key="2">
    <source>
        <dbReference type="ARBA" id="ARBA00022475"/>
    </source>
</evidence>
<dbReference type="GO" id="GO:0016887">
    <property type="term" value="F:ATP hydrolysis activity"/>
    <property type="evidence" value="ECO:0007669"/>
    <property type="project" value="InterPro"/>
</dbReference>
<dbReference type="InterPro" id="IPR015853">
    <property type="entry name" value="ABC_transpr_FbpC"/>
</dbReference>
<name>A0A2D0NAP6_FLAN2</name>
<evidence type="ECO:0000256" key="6">
    <source>
        <dbReference type="ARBA" id="ARBA00023004"/>
    </source>
</evidence>
<evidence type="ECO:0000256" key="1">
    <source>
        <dbReference type="ARBA" id="ARBA00022448"/>
    </source>
</evidence>
<sequence>MIRIDLRKSLLSGHGPMDLTIQLEIPKGELLALSGPSGSGKTSLLRMLAGLMQPESGQILVDEECWLDTSKKINWPTQKRNIGLVFQDYALFPHFNVRQNLAYALERDQRADHLQDLIEVMELQHLLDHKPATLSGGQQQRVALARALVRKPKLLLLDEPLSALDPEMRHRLQAYILRVHRTFALTTILVSHDQSEITRMADRILHIQEGHLLEDAAGYYPPKALSEASLQLSGRIVDLKKENTHYLLRVSLHDQLIELSVPLRVGILEVGQEIILEADHWHLKNF</sequence>
<keyword evidence="8" id="KW-0472">Membrane</keyword>
<dbReference type="SUPFAM" id="SSF52540">
    <property type="entry name" value="P-loop containing nucleoside triphosphate hydrolases"/>
    <property type="match status" value="1"/>
</dbReference>
<keyword evidence="5 10" id="KW-0067">ATP-binding</keyword>
<dbReference type="GO" id="GO:0016020">
    <property type="term" value="C:membrane"/>
    <property type="evidence" value="ECO:0007669"/>
    <property type="project" value="InterPro"/>
</dbReference>
<gene>
    <name evidence="10" type="ORF">CRP01_16375</name>
</gene>
<dbReference type="AlphaFoldDB" id="A0A2D0NAP6"/>
<keyword evidence="1" id="KW-0813">Transport</keyword>
<dbReference type="PANTHER" id="PTHR42781">
    <property type="entry name" value="SPERMIDINE/PUTRESCINE IMPORT ATP-BINDING PROTEIN POTA"/>
    <property type="match status" value="1"/>
</dbReference>
<dbReference type="InterPro" id="IPR003593">
    <property type="entry name" value="AAA+_ATPase"/>
</dbReference>
<evidence type="ECO:0000313" key="11">
    <source>
        <dbReference type="Proteomes" id="UP000223913"/>
    </source>
</evidence>
<evidence type="ECO:0000256" key="7">
    <source>
        <dbReference type="ARBA" id="ARBA00023065"/>
    </source>
</evidence>
<dbReference type="EMBL" id="PDUD01000021">
    <property type="protein sequence ID" value="PHN05565.1"/>
    <property type="molecule type" value="Genomic_DNA"/>
</dbReference>
<dbReference type="Proteomes" id="UP000223913">
    <property type="component" value="Unassembled WGS sequence"/>
</dbReference>
<keyword evidence="6" id="KW-0408">Iron</keyword>
<organism evidence="10 11">
    <name type="scientific">Flavilitoribacter nigricans (strain ATCC 23147 / DSM 23189 / NBRC 102662 / NCIMB 1420 / SS-2)</name>
    <name type="common">Lewinella nigricans</name>
    <dbReference type="NCBI Taxonomy" id="1122177"/>
    <lineage>
        <taxon>Bacteria</taxon>
        <taxon>Pseudomonadati</taxon>
        <taxon>Bacteroidota</taxon>
        <taxon>Saprospiria</taxon>
        <taxon>Saprospirales</taxon>
        <taxon>Lewinellaceae</taxon>
        <taxon>Flavilitoribacter</taxon>
    </lineage>
</organism>
<dbReference type="Pfam" id="PF00005">
    <property type="entry name" value="ABC_tran"/>
    <property type="match status" value="1"/>
</dbReference>
<comment type="caution">
    <text evidence="10">The sequence shown here is derived from an EMBL/GenBank/DDBJ whole genome shotgun (WGS) entry which is preliminary data.</text>
</comment>
<dbReference type="PROSITE" id="PS00211">
    <property type="entry name" value="ABC_TRANSPORTER_1"/>
    <property type="match status" value="1"/>
</dbReference>
<evidence type="ECO:0000256" key="8">
    <source>
        <dbReference type="ARBA" id="ARBA00023136"/>
    </source>
</evidence>
<dbReference type="PROSITE" id="PS50893">
    <property type="entry name" value="ABC_TRANSPORTER_2"/>
    <property type="match status" value="1"/>
</dbReference>
<accession>A0A2D0NAP6</accession>
<evidence type="ECO:0000259" key="9">
    <source>
        <dbReference type="PROSITE" id="PS50893"/>
    </source>
</evidence>
<dbReference type="Gene3D" id="3.40.50.300">
    <property type="entry name" value="P-loop containing nucleotide triphosphate hydrolases"/>
    <property type="match status" value="1"/>
</dbReference>
<dbReference type="OrthoDB" id="9802264at2"/>
<keyword evidence="4" id="KW-0547">Nucleotide-binding</keyword>
<dbReference type="GO" id="GO:0005524">
    <property type="term" value="F:ATP binding"/>
    <property type="evidence" value="ECO:0007669"/>
    <property type="project" value="UniProtKB-KW"/>
</dbReference>
<evidence type="ECO:0000313" key="10">
    <source>
        <dbReference type="EMBL" id="PHN05565.1"/>
    </source>
</evidence>
<evidence type="ECO:0000256" key="3">
    <source>
        <dbReference type="ARBA" id="ARBA00022496"/>
    </source>
</evidence>
<feature type="domain" description="ABC transporter" evidence="9">
    <location>
        <begin position="1"/>
        <end position="234"/>
    </location>
</feature>
<keyword evidence="11" id="KW-1185">Reference proteome</keyword>
<protein>
    <submittedName>
        <fullName evidence="10">Molybdenum ABC transporter ATP-binding protein</fullName>
    </submittedName>
</protein>
<keyword evidence="3" id="KW-0410">Iron transport</keyword>
<dbReference type="RefSeq" id="WP_099151142.1">
    <property type="nucleotide sequence ID" value="NZ_PDUD01000021.1"/>
</dbReference>
<dbReference type="InterPro" id="IPR027417">
    <property type="entry name" value="P-loop_NTPase"/>
</dbReference>
<dbReference type="InterPro" id="IPR050093">
    <property type="entry name" value="ABC_SmlMolc_Importer"/>
</dbReference>
<proteinExistence type="predicted"/>
<dbReference type="GO" id="GO:0015408">
    <property type="term" value="F:ABC-type ferric iron transporter activity"/>
    <property type="evidence" value="ECO:0007669"/>
    <property type="project" value="InterPro"/>
</dbReference>
<dbReference type="CDD" id="cd03259">
    <property type="entry name" value="ABC_Carb_Solutes_like"/>
    <property type="match status" value="1"/>
</dbReference>